<dbReference type="Proteomes" id="UP001152795">
    <property type="component" value="Unassembled WGS sequence"/>
</dbReference>
<feature type="compositionally biased region" description="Basic residues" evidence="5">
    <location>
        <begin position="1643"/>
        <end position="1669"/>
    </location>
</feature>
<dbReference type="InterPro" id="IPR050964">
    <property type="entry name" value="Striated_Muscle_Regulatory"/>
</dbReference>
<dbReference type="PROSITE" id="PS50853">
    <property type="entry name" value="FN3"/>
    <property type="match status" value="10"/>
</dbReference>
<keyword evidence="6" id="KW-0812">Transmembrane</keyword>
<evidence type="ECO:0000256" key="2">
    <source>
        <dbReference type="ARBA" id="ARBA00022737"/>
    </source>
</evidence>
<dbReference type="SUPFAM" id="SSF49265">
    <property type="entry name" value="Fibronectin type III"/>
    <property type="match status" value="6"/>
</dbReference>
<dbReference type="SMART" id="SM00060">
    <property type="entry name" value="FN3"/>
    <property type="match status" value="10"/>
</dbReference>
<keyword evidence="9" id="KW-1185">Reference proteome</keyword>
<accession>A0A7D9EEE6</accession>
<keyword evidence="3" id="KW-0106">Calcium</keyword>
<dbReference type="EMBL" id="CACRXK020005854">
    <property type="protein sequence ID" value="CAB4007624.1"/>
    <property type="molecule type" value="Genomic_DNA"/>
</dbReference>
<dbReference type="Pfam" id="PF00041">
    <property type="entry name" value="fn3"/>
    <property type="match status" value="10"/>
</dbReference>
<evidence type="ECO:0000256" key="3">
    <source>
        <dbReference type="ARBA" id="ARBA00022837"/>
    </source>
</evidence>
<dbReference type="Pfam" id="PF22633">
    <property type="entry name" value="F5_F8_type_C_2"/>
    <property type="match status" value="1"/>
</dbReference>
<sequence>MLFQTLNLIVLIILIKVSLSHQFDKGENLALGKPTLQSSVVEEGISSNAVDGNRHPDYSEKSCIQTDNQIESWWRVDLQDDFYVTSVVITNRRDCCSERLYNFEIKVGDNNIGGGVINARCSPIFQRLLGRGETLEIVCEEPLRGRYVSVIIPTNYGILNFCEVEVYGKKGKFKYDVYMRTWTVRSSETEMVNLTTNVSPDTVVCMVLYYSGERYYKAAVPYLEKLVGQPIKADLQYGESWALLGYKGTQSPIPHWRESVRRKIGQGPSKISKLITLKKAPSGPPSNVKVVYGDGTSIKLTWSRPNDYLTDYDYPFNYSLCISHRFTKTCDLATDNGLRYSFRGLQPLTNYSITIRAQSANMSDASRINVKLVSRLKEDVLYRVYGRPYSTITVAGVVYTFNRYGHNFLILDARTGNVIRQDSFNTFHDRLNSGSKMTAFLTSLPNKVIILMVVYHRGHPYYDDAAASLIAICPHAPSVLNEDESNALICLKGMGFASWMKSKISTYALGPAVLETDILLPEDLFTYPNITKISPSTTSLVVEWLVPKTDKFTGSISKYELCYSGEFITSGCVEIGAASTQWNVTELHPHVEYELKIRAAALLGYGPFSPPKYATTLESAPSGPPTNLRITFVNSTSMIAAWSPPELILQNGIIQNYNVCVRTYTMIARCEDVVLPGSQERYLASGLAPYTVYDVIVSAATSVGYGPSMLVISKTLEAAPSGPPTNLRVTFVNSSSMTVTWTPPKQGLRNGIIQSYKICVRSFKITDQCKDRISTGSQQNYTVSNLAPFTVYDVIISAATSVGYGPSVFVTNRTSEAAPSSSPSSFMVSSLNSTQLNLTWNEPKPEHHNGILTEYRLTLLPEPWSLTSKRTITLPRDHVNYLATDLRPYVNYVIEIRAGTEAGLGPAAVLNARTLMEAPSGPPTFVQVKNVTGTTFQVAWSPPAREKQNGVIISYFLCIRAFGVLYACNDTRIMPGTQSQQLFTELQPDREYLVEIKAATKIGYGPSTFVQKMAGKCDNALLNNRNKIENFQFSASGHVSDGHEAFQARFSNLQIWCEDGAKKDAFIQVDIGGLIRIIAVATRGDISHFDARVTSYKVLYSTNGASWTTVTVSGKEKIQGNTGGEIVKHYLDEPVLTRYIRFEVVTFFGPHQCMRVEIYGCAPAVSPDSVSIISSNATSLVVAWKPSTIADKNGDIQGYVICPKETSLITCQNNKTYAEDDERTKWIEGLKPYTEYVIEIASYNVAGEGSPISVVHRTEQAAPSSGPETIDILGTTTNSIRLYWTKVPEKSRNGIITTYSLCYQEYELEHSCSSFQNIPSGSRNFILSDLQPFKEYLILIRAATVVGWGLPTSIRHWTLSAPPSGGPTTVFIKRLGPTVLEITWSPPEVEKRNGIIVSYRLCAKEVSDSSLCHNNVVVGGTERRLPIAGLKPYTWYAVSVEAGTSGGYGPQTEFHHRTGEWVPSGTPAEISVPTFNETSVTVAWKSPDENEINGILKSYKIEIYEQLDSGYLKMVSSKMVASAILTWTFGSLKEKTEYIIEIKAGTVVGFGPPSVVHQKTSGEADVTYVKKSNKIYLALAKAGIAAGSLSFLAIIGFVVFISLLVTGYVPYTSDSEESDFNSSNSSRGSGTSDDDSDGSKTKTSSRKKKKKQKSSKKNKTSKGKNKTKRISYDESFSESMDDPHDLSVSLPNPEPEEIYGQALLNAYVKSVMDMCSIYGGSIYGTRPENIYGNILRPENIYGNPSVGNIAQPENIYECNNLRPDQSVGNILLPENIYGNPSVRNIGQLENVYGGNNLPPENIYGNPSVGDMIPSENIYGSRSMGNILRPENMYGVMQEEIYGPAVNTLSVHNYPGGVISENLYGTHY</sequence>
<dbReference type="InterPro" id="IPR039477">
    <property type="entry name" value="ILEI/PANDER_dom"/>
</dbReference>
<dbReference type="CDD" id="cd00057">
    <property type="entry name" value="FA58C"/>
    <property type="match status" value="1"/>
</dbReference>
<dbReference type="InterPro" id="IPR003961">
    <property type="entry name" value="FN3_dom"/>
</dbReference>
<keyword evidence="2" id="KW-0677">Repeat</keyword>
<evidence type="ECO:0000256" key="4">
    <source>
        <dbReference type="ARBA" id="ARBA00023157"/>
    </source>
</evidence>
<dbReference type="FunFam" id="2.60.40.10:FF:000028">
    <property type="entry name" value="Neuronal cell adhesion molecule"/>
    <property type="match status" value="1"/>
</dbReference>
<comment type="caution">
    <text evidence="8">The sequence shown here is derived from an EMBL/GenBank/DDBJ whole genome shotgun (WGS) entry which is preliminary data.</text>
</comment>
<dbReference type="Gene3D" id="2.60.120.260">
    <property type="entry name" value="Galactose-binding domain-like"/>
    <property type="match status" value="2"/>
</dbReference>
<dbReference type="PROSITE" id="PS50022">
    <property type="entry name" value="FA58C_3"/>
    <property type="match status" value="1"/>
</dbReference>
<keyword evidence="4" id="KW-1015">Disulfide bond</keyword>
<dbReference type="CDD" id="cd00063">
    <property type="entry name" value="FN3"/>
    <property type="match status" value="10"/>
</dbReference>
<dbReference type="Pfam" id="PF00754">
    <property type="entry name" value="F5_F8_type_C"/>
    <property type="match status" value="1"/>
</dbReference>
<gene>
    <name evidence="8" type="ORF">PACLA_8A041813</name>
</gene>
<feature type="signal peptide" evidence="7">
    <location>
        <begin position="1"/>
        <end position="20"/>
    </location>
</feature>
<evidence type="ECO:0000256" key="5">
    <source>
        <dbReference type="SAM" id="MobiDB-lite"/>
    </source>
</evidence>
<keyword evidence="7" id="KW-0732">Signal</keyword>
<dbReference type="InterPro" id="IPR036116">
    <property type="entry name" value="FN3_sf"/>
</dbReference>
<dbReference type="PANTHER" id="PTHR13817:SF170">
    <property type="entry name" value="PROTEIN-TYROSINE-PHOSPHATASE"/>
    <property type="match status" value="1"/>
</dbReference>
<dbReference type="OrthoDB" id="8923679at2759"/>
<evidence type="ECO:0000256" key="1">
    <source>
        <dbReference type="ARBA" id="ARBA00022723"/>
    </source>
</evidence>
<dbReference type="SUPFAM" id="SSF49785">
    <property type="entry name" value="Galactose-binding domain-like"/>
    <property type="match status" value="2"/>
</dbReference>
<dbReference type="GO" id="GO:0046872">
    <property type="term" value="F:metal ion binding"/>
    <property type="evidence" value="ECO:0007669"/>
    <property type="project" value="UniProtKB-KW"/>
</dbReference>
<keyword evidence="6" id="KW-1133">Transmembrane helix</keyword>
<reference evidence="8" key="1">
    <citation type="submission" date="2020-04" db="EMBL/GenBank/DDBJ databases">
        <authorList>
            <person name="Alioto T."/>
            <person name="Alioto T."/>
            <person name="Gomez Garrido J."/>
        </authorList>
    </citation>
    <scope>NUCLEOTIDE SEQUENCE</scope>
    <source>
        <strain evidence="8">A484AB</strain>
    </source>
</reference>
<feature type="compositionally biased region" description="Low complexity" evidence="5">
    <location>
        <begin position="1620"/>
        <end position="1631"/>
    </location>
</feature>
<evidence type="ECO:0000256" key="6">
    <source>
        <dbReference type="SAM" id="Phobius"/>
    </source>
</evidence>
<protein>
    <submittedName>
        <fullName evidence="8">Titin-like isoform X4</fullName>
    </submittedName>
</protein>
<organism evidence="8 9">
    <name type="scientific">Paramuricea clavata</name>
    <name type="common">Red gorgonian</name>
    <name type="synonym">Violescent sea-whip</name>
    <dbReference type="NCBI Taxonomy" id="317549"/>
    <lineage>
        <taxon>Eukaryota</taxon>
        <taxon>Metazoa</taxon>
        <taxon>Cnidaria</taxon>
        <taxon>Anthozoa</taxon>
        <taxon>Octocorallia</taxon>
        <taxon>Malacalcyonacea</taxon>
        <taxon>Plexauridae</taxon>
        <taxon>Paramuricea</taxon>
    </lineage>
</organism>
<proteinExistence type="predicted"/>
<dbReference type="Pfam" id="PF15711">
    <property type="entry name" value="ILEI"/>
    <property type="match status" value="2"/>
</dbReference>
<keyword evidence="6" id="KW-0472">Membrane</keyword>
<evidence type="ECO:0000313" key="8">
    <source>
        <dbReference type="EMBL" id="CAB4007624.1"/>
    </source>
</evidence>
<keyword evidence="1" id="KW-0479">Metal-binding</keyword>
<feature type="chain" id="PRO_5043915981" evidence="7">
    <location>
        <begin position="21"/>
        <end position="1867"/>
    </location>
</feature>
<dbReference type="InterPro" id="IPR013783">
    <property type="entry name" value="Ig-like_fold"/>
</dbReference>
<dbReference type="InterPro" id="IPR008979">
    <property type="entry name" value="Galactose-bd-like_sf"/>
</dbReference>
<dbReference type="SMART" id="SM00607">
    <property type="entry name" value="FTP"/>
    <property type="match status" value="1"/>
</dbReference>
<feature type="transmembrane region" description="Helical" evidence="6">
    <location>
        <begin position="1578"/>
        <end position="1605"/>
    </location>
</feature>
<name>A0A7D9EEE6_PARCT</name>
<dbReference type="PANTHER" id="PTHR13817">
    <property type="entry name" value="TITIN"/>
    <property type="match status" value="1"/>
</dbReference>
<dbReference type="InterPro" id="IPR006585">
    <property type="entry name" value="FTP1"/>
</dbReference>
<dbReference type="SMART" id="SM00231">
    <property type="entry name" value="FA58C"/>
    <property type="match status" value="1"/>
</dbReference>
<dbReference type="InterPro" id="IPR000421">
    <property type="entry name" value="FA58C"/>
</dbReference>
<evidence type="ECO:0000256" key="7">
    <source>
        <dbReference type="SAM" id="SignalP"/>
    </source>
</evidence>
<evidence type="ECO:0000313" key="9">
    <source>
        <dbReference type="Proteomes" id="UP001152795"/>
    </source>
</evidence>
<feature type="region of interest" description="Disordered" evidence="5">
    <location>
        <begin position="1614"/>
        <end position="1692"/>
    </location>
</feature>
<dbReference type="Gene3D" id="2.60.40.10">
    <property type="entry name" value="Immunoglobulins"/>
    <property type="match status" value="10"/>
</dbReference>